<keyword evidence="4 7" id="KW-0964">Secreted</keyword>
<keyword evidence="5 7" id="KW-1015">Disulfide bond</keyword>
<feature type="non-terminal residue" evidence="8">
    <location>
        <position position="1"/>
    </location>
</feature>
<dbReference type="EMBL" id="JADNRY010000211">
    <property type="protein sequence ID" value="KAF9061198.1"/>
    <property type="molecule type" value="Genomic_DNA"/>
</dbReference>
<dbReference type="AlphaFoldDB" id="A0A9P5PD13"/>
<evidence type="ECO:0000256" key="3">
    <source>
        <dbReference type="ARBA" id="ARBA00022512"/>
    </source>
</evidence>
<comment type="caution">
    <text evidence="8">The sequence shown here is derived from an EMBL/GenBank/DDBJ whole genome shotgun (WGS) entry which is preliminary data.</text>
</comment>
<dbReference type="Pfam" id="PF01185">
    <property type="entry name" value="Hydrophobin"/>
    <property type="match status" value="1"/>
</dbReference>
<sequence length="88" mass="8432">GPTTTIPASQCTTGPIQCCQSVEAANSGAGEALLGLLGIVLNDVDVLLGITCSGINVAGGGTCTAQAVCCQNNAVGGLISIGCIPVTL</sequence>
<keyword evidence="3 7" id="KW-0134">Cell wall</keyword>
<dbReference type="CDD" id="cd23507">
    <property type="entry name" value="hydrophobin_I"/>
    <property type="match status" value="1"/>
</dbReference>
<comment type="similarity">
    <text evidence="2 7">Belongs to the fungal hydrophobin family.</text>
</comment>
<evidence type="ECO:0000256" key="2">
    <source>
        <dbReference type="ARBA" id="ARBA00010446"/>
    </source>
</evidence>
<proteinExistence type="inferred from homology"/>
<dbReference type="GO" id="GO:0009277">
    <property type="term" value="C:fungal-type cell wall"/>
    <property type="evidence" value="ECO:0007669"/>
    <property type="project" value="InterPro"/>
</dbReference>
<evidence type="ECO:0000256" key="7">
    <source>
        <dbReference type="RuleBase" id="RU365009"/>
    </source>
</evidence>
<evidence type="ECO:0000313" key="8">
    <source>
        <dbReference type="EMBL" id="KAF9061198.1"/>
    </source>
</evidence>
<comment type="subunit">
    <text evidence="6">Self-assembles to form functional amyloid fibrils called rodlets. Self-assembly into fibrillar rodlets occurs spontaneously at hydrophobic:hydrophilic interfaces and the rodlets further associate laterally to form amphipathic monolayers.</text>
</comment>
<keyword evidence="9" id="KW-1185">Reference proteome</keyword>
<evidence type="ECO:0000256" key="4">
    <source>
        <dbReference type="ARBA" id="ARBA00022525"/>
    </source>
</evidence>
<evidence type="ECO:0000256" key="1">
    <source>
        <dbReference type="ARBA" id="ARBA00004191"/>
    </source>
</evidence>
<dbReference type="GO" id="GO:0005199">
    <property type="term" value="F:structural constituent of cell wall"/>
    <property type="evidence" value="ECO:0007669"/>
    <property type="project" value="InterPro"/>
</dbReference>
<name>A0A9P5PD13_9AGAR</name>
<dbReference type="OrthoDB" id="4225815at2759"/>
<evidence type="ECO:0000256" key="6">
    <source>
        <dbReference type="ARBA" id="ARBA00093546"/>
    </source>
</evidence>
<dbReference type="Proteomes" id="UP000772434">
    <property type="component" value="Unassembled WGS sequence"/>
</dbReference>
<reference evidence="8" key="1">
    <citation type="submission" date="2020-11" db="EMBL/GenBank/DDBJ databases">
        <authorList>
            <consortium name="DOE Joint Genome Institute"/>
            <person name="Ahrendt S."/>
            <person name="Riley R."/>
            <person name="Andreopoulos W."/>
            <person name="Labutti K."/>
            <person name="Pangilinan J."/>
            <person name="Ruiz-Duenas F.J."/>
            <person name="Barrasa J.M."/>
            <person name="Sanchez-Garcia M."/>
            <person name="Camarero S."/>
            <person name="Miyauchi S."/>
            <person name="Serrano A."/>
            <person name="Linde D."/>
            <person name="Babiker R."/>
            <person name="Drula E."/>
            <person name="Ayuso-Fernandez I."/>
            <person name="Pacheco R."/>
            <person name="Padilla G."/>
            <person name="Ferreira P."/>
            <person name="Barriuso J."/>
            <person name="Kellner H."/>
            <person name="Castanera R."/>
            <person name="Alfaro M."/>
            <person name="Ramirez L."/>
            <person name="Pisabarro A.G."/>
            <person name="Kuo A."/>
            <person name="Tritt A."/>
            <person name="Lipzen A."/>
            <person name="He G."/>
            <person name="Yan M."/>
            <person name="Ng V."/>
            <person name="Cullen D."/>
            <person name="Martin F."/>
            <person name="Rosso M.-N."/>
            <person name="Henrissat B."/>
            <person name="Hibbett D."/>
            <person name="Martinez A.T."/>
            <person name="Grigoriev I.V."/>
        </authorList>
    </citation>
    <scope>NUCLEOTIDE SEQUENCE</scope>
    <source>
        <strain evidence="8">AH 40177</strain>
    </source>
</reference>
<dbReference type="SMART" id="SM00075">
    <property type="entry name" value="HYDRO"/>
    <property type="match status" value="1"/>
</dbReference>
<accession>A0A9P5PD13</accession>
<protein>
    <recommendedName>
        <fullName evidence="7">Hydrophobin</fullName>
    </recommendedName>
</protein>
<comment type="subcellular location">
    <subcellularLocation>
        <location evidence="1 7">Secreted</location>
        <location evidence="1 7">Cell wall</location>
    </subcellularLocation>
</comment>
<evidence type="ECO:0000313" key="9">
    <source>
        <dbReference type="Proteomes" id="UP000772434"/>
    </source>
</evidence>
<evidence type="ECO:0000256" key="5">
    <source>
        <dbReference type="ARBA" id="ARBA00023157"/>
    </source>
</evidence>
<dbReference type="InterPro" id="IPR001338">
    <property type="entry name" value="Class_I_Hydrophobin"/>
</dbReference>
<gene>
    <name evidence="8" type="ORF">BDP27DRAFT_1489751</name>
</gene>
<keyword evidence="7" id="KW-0732">Signal</keyword>
<organism evidence="8 9">
    <name type="scientific">Rhodocollybia butyracea</name>
    <dbReference type="NCBI Taxonomy" id="206335"/>
    <lineage>
        <taxon>Eukaryota</taxon>
        <taxon>Fungi</taxon>
        <taxon>Dikarya</taxon>
        <taxon>Basidiomycota</taxon>
        <taxon>Agaricomycotina</taxon>
        <taxon>Agaricomycetes</taxon>
        <taxon>Agaricomycetidae</taxon>
        <taxon>Agaricales</taxon>
        <taxon>Marasmiineae</taxon>
        <taxon>Omphalotaceae</taxon>
        <taxon>Rhodocollybia</taxon>
    </lineage>
</organism>